<accession>A0A6A4RLR9</accession>
<keyword evidence="1" id="KW-1133">Transmembrane helix</keyword>
<organism evidence="2 3">
    <name type="scientific">Parasedimentitalea maritima</name>
    <dbReference type="NCBI Taxonomy" id="2578117"/>
    <lineage>
        <taxon>Bacteria</taxon>
        <taxon>Pseudomonadati</taxon>
        <taxon>Pseudomonadota</taxon>
        <taxon>Alphaproteobacteria</taxon>
        <taxon>Rhodobacterales</taxon>
        <taxon>Paracoccaceae</taxon>
        <taxon>Parasedimentitalea</taxon>
    </lineage>
</organism>
<dbReference type="EMBL" id="WSFO01000001">
    <property type="protein sequence ID" value="KAE9632677.1"/>
    <property type="molecule type" value="Genomic_DNA"/>
</dbReference>
<dbReference type="AlphaFoldDB" id="A0A6A4RLR9"/>
<dbReference type="Proteomes" id="UP000441586">
    <property type="component" value="Unassembled WGS sequence"/>
</dbReference>
<proteinExistence type="predicted"/>
<reference evidence="2 3" key="1">
    <citation type="submission" date="2019-12" db="EMBL/GenBank/DDBJ databases">
        <authorList>
            <person name="Zhang Y.-J."/>
        </authorList>
    </citation>
    <scope>NUCLEOTIDE SEQUENCE [LARGE SCALE GENOMIC DNA]</scope>
    <source>
        <strain evidence="2 3">H18S-6</strain>
    </source>
</reference>
<evidence type="ECO:0000313" key="3">
    <source>
        <dbReference type="Proteomes" id="UP000441586"/>
    </source>
</evidence>
<gene>
    <name evidence="2" type="ORF">GP644_02585</name>
</gene>
<dbReference type="RefSeq" id="WP_158976803.1">
    <property type="nucleotide sequence ID" value="NZ_WSFO01000001.1"/>
</dbReference>
<feature type="transmembrane region" description="Helical" evidence="1">
    <location>
        <begin position="51"/>
        <end position="68"/>
    </location>
</feature>
<comment type="caution">
    <text evidence="2">The sequence shown here is derived from an EMBL/GenBank/DDBJ whole genome shotgun (WGS) entry which is preliminary data.</text>
</comment>
<feature type="transmembrane region" description="Helical" evidence="1">
    <location>
        <begin position="21"/>
        <end position="39"/>
    </location>
</feature>
<evidence type="ECO:0000256" key="1">
    <source>
        <dbReference type="SAM" id="Phobius"/>
    </source>
</evidence>
<keyword evidence="1" id="KW-0812">Transmembrane</keyword>
<name>A0A6A4RLR9_9RHOB</name>
<evidence type="ECO:0000313" key="2">
    <source>
        <dbReference type="EMBL" id="KAE9632677.1"/>
    </source>
</evidence>
<keyword evidence="1" id="KW-0472">Membrane</keyword>
<protein>
    <submittedName>
        <fullName evidence="2">Uncharacterized protein</fullName>
    </submittedName>
</protein>
<sequence>MSSLGKFAILKPEELSATKHYYSWRFTVFAAVFLSLFFVPVPGGLFSTTHSQFYLGLVLIAGYLLAFFQMRRTTVLLRFLFHLPSRLTFWGLHGLGLTSSTAYALGSHGFLDWEIASKLIALSGGIFFCAHSVASFHGFSKPEHGTIASKLVQKMAKETRK</sequence>